<protein>
    <submittedName>
        <fullName evidence="1">Uncharacterized protein</fullName>
    </submittedName>
</protein>
<accession>A0A5J6A210</accession>
<name>A0A5J6A210_9CAUD</name>
<reference evidence="1 2" key="1">
    <citation type="journal article" date="2019" name="Virus Res.">
        <title>Genomic characterization of a novel virulent phage infecting the Aeromonas hydrophila isolated from rainbow trout (Oncorhynchus mykiss).</title>
        <authorList>
            <person name="Cao Y."/>
            <person name="Li S."/>
            <person name="Wang D."/>
            <person name="Zhao J."/>
            <person name="Xu L."/>
            <person name="Liu H."/>
            <person name="Lu T."/>
            <person name="Mou Z."/>
        </authorList>
    </citation>
    <scope>NUCLEOTIDE SEQUENCE [LARGE SCALE GENOMIC DNA]</scope>
</reference>
<proteinExistence type="predicted"/>
<organism evidence="1 2">
    <name type="scientific">Aeromonas phage MJG</name>
    <dbReference type="NCBI Taxonomy" id="2510451"/>
    <lineage>
        <taxon>Viruses</taxon>
        <taxon>Duplodnaviria</taxon>
        <taxon>Heunggongvirae</taxon>
        <taxon>Uroviricota</taxon>
        <taxon>Caudoviricetes</taxon>
        <taxon>Autographivirales</taxon>
        <taxon>Autosignataviridae</taxon>
        <taxon>Colwellvirinae</taxon>
        <taxon>Daolivirus</taxon>
        <taxon>Daolivirus MJG</taxon>
    </lineage>
</organism>
<keyword evidence="2" id="KW-1185">Reference proteome</keyword>
<sequence length="251" mass="25552">MNVTGEYPSDRNTPSLTVPFNKTAVGAPIVKGNLADKNHPINCSNISGKTRGASILLDDNSVHVATGHRASDPWVELGAGAGSGQEGAVKSVNGVTPDESGEVTIAVGKVNSVNGVEPDEGGNVKINAVQSVNGVFPDAQTGNVAITGLSLTLGGDVGAVTVAESHSGKLTVLNGTGEEGDKKATITMSALPKKILCGFVGKGCKLKIAQGTATQFICEGDWAQEIPAGRVVMMYNDGGVWVLARSNRSGA</sequence>
<dbReference type="Proteomes" id="UP000327497">
    <property type="component" value="Segment"/>
</dbReference>
<evidence type="ECO:0000313" key="2">
    <source>
        <dbReference type="Proteomes" id="UP000327497"/>
    </source>
</evidence>
<dbReference type="EMBL" id="MK455769">
    <property type="protein sequence ID" value="QBJ01060.1"/>
    <property type="molecule type" value="Genomic_DNA"/>
</dbReference>
<evidence type="ECO:0000313" key="1">
    <source>
        <dbReference type="EMBL" id="QBJ01060.1"/>
    </source>
</evidence>